<dbReference type="PANTHER" id="PTHR10587:SF125">
    <property type="entry name" value="POLYSACCHARIDE DEACETYLASE YHEN-RELATED"/>
    <property type="match status" value="1"/>
</dbReference>
<sequence>MFLRTPTLRSGGLKLSYNSYGKSGSILILSNQFPIGGWFFYYIEIIITLKLLLSGGNMKKLLKISISIILFMGICFLLFEISKSRNFQFFGGLVNKAETEEKVAALTFDDGPGVNTEEVLEILREEEIKATFYLTGHEIEQHMDDAKRIAGEGHEIGNHSYSHTRMVLKSPSFIKDEIEKTDDLIRQTGYEGEIHFRPPYGKKLFFLPYYLYKQERKTILWNIEPESHPEIEGDADKITEHVAENIEPGSIILLHVMYESREESLDSVKKIISSLKEQGYHMTTVSELLKHQK</sequence>
<dbReference type="AlphaFoldDB" id="A0A366K670"/>
<proteinExistence type="predicted"/>
<dbReference type="InterPro" id="IPR002509">
    <property type="entry name" value="NODB_dom"/>
</dbReference>
<dbReference type="Proteomes" id="UP000252731">
    <property type="component" value="Unassembled WGS sequence"/>
</dbReference>
<gene>
    <name evidence="3" type="ORF">DFO70_101446</name>
</gene>
<name>A0A366K670_CYTFI</name>
<keyword evidence="1" id="KW-1133">Transmembrane helix</keyword>
<keyword evidence="1" id="KW-0812">Transmembrane</keyword>
<dbReference type="GO" id="GO:0005975">
    <property type="term" value="P:carbohydrate metabolic process"/>
    <property type="evidence" value="ECO:0007669"/>
    <property type="project" value="InterPro"/>
</dbReference>
<feature type="transmembrane region" description="Helical" evidence="1">
    <location>
        <begin position="35"/>
        <end position="53"/>
    </location>
</feature>
<evidence type="ECO:0000256" key="1">
    <source>
        <dbReference type="SAM" id="Phobius"/>
    </source>
</evidence>
<dbReference type="Gene3D" id="3.20.20.370">
    <property type="entry name" value="Glycoside hydrolase/deacetylase"/>
    <property type="match status" value="1"/>
</dbReference>
<dbReference type="InterPro" id="IPR050248">
    <property type="entry name" value="Polysacc_deacetylase_ArnD"/>
</dbReference>
<dbReference type="Pfam" id="PF01522">
    <property type="entry name" value="Polysacc_deac_1"/>
    <property type="match status" value="1"/>
</dbReference>
<keyword evidence="1" id="KW-0472">Membrane</keyword>
<keyword evidence="4" id="KW-1185">Reference proteome</keyword>
<protein>
    <submittedName>
        <fullName evidence="3">Chitin deacetylase</fullName>
    </submittedName>
</protein>
<dbReference type="EMBL" id="QNSF01000001">
    <property type="protein sequence ID" value="RBP96633.1"/>
    <property type="molecule type" value="Genomic_DNA"/>
</dbReference>
<organism evidence="3 4">
    <name type="scientific">Cytobacillus firmus</name>
    <name type="common">Bacillus firmus</name>
    <dbReference type="NCBI Taxonomy" id="1399"/>
    <lineage>
        <taxon>Bacteria</taxon>
        <taxon>Bacillati</taxon>
        <taxon>Bacillota</taxon>
        <taxon>Bacilli</taxon>
        <taxon>Bacillales</taxon>
        <taxon>Bacillaceae</taxon>
        <taxon>Cytobacillus</taxon>
    </lineage>
</organism>
<dbReference type="InterPro" id="IPR011330">
    <property type="entry name" value="Glyco_hydro/deAcase_b/a-brl"/>
</dbReference>
<dbReference type="PROSITE" id="PS51677">
    <property type="entry name" value="NODB"/>
    <property type="match status" value="1"/>
</dbReference>
<dbReference type="STRING" id="1399.VL14_19160"/>
<feature type="transmembrane region" description="Helical" evidence="1">
    <location>
        <begin position="60"/>
        <end position="79"/>
    </location>
</feature>
<evidence type="ECO:0000313" key="4">
    <source>
        <dbReference type="Proteomes" id="UP000252731"/>
    </source>
</evidence>
<reference evidence="3 4" key="1">
    <citation type="submission" date="2018-06" db="EMBL/GenBank/DDBJ databases">
        <title>Freshwater and sediment microbial communities from various areas in North America, analyzing microbe dynamics in response to fracking.</title>
        <authorList>
            <person name="Lamendella R."/>
        </authorList>
    </citation>
    <scope>NUCLEOTIDE SEQUENCE [LARGE SCALE GENOMIC DNA]</scope>
    <source>
        <strain evidence="3 4">14_TX</strain>
    </source>
</reference>
<evidence type="ECO:0000259" key="2">
    <source>
        <dbReference type="PROSITE" id="PS51677"/>
    </source>
</evidence>
<dbReference type="PANTHER" id="PTHR10587">
    <property type="entry name" value="GLYCOSYL TRANSFERASE-RELATED"/>
    <property type="match status" value="1"/>
</dbReference>
<dbReference type="SUPFAM" id="SSF88713">
    <property type="entry name" value="Glycoside hydrolase/deacetylase"/>
    <property type="match status" value="1"/>
</dbReference>
<dbReference type="SMR" id="A0A366K670"/>
<dbReference type="GO" id="GO:0016810">
    <property type="term" value="F:hydrolase activity, acting on carbon-nitrogen (but not peptide) bonds"/>
    <property type="evidence" value="ECO:0007669"/>
    <property type="project" value="InterPro"/>
</dbReference>
<feature type="domain" description="NodB homology" evidence="2">
    <location>
        <begin position="102"/>
        <end position="283"/>
    </location>
</feature>
<evidence type="ECO:0000313" key="3">
    <source>
        <dbReference type="EMBL" id="RBP96633.1"/>
    </source>
</evidence>
<accession>A0A366K670</accession>
<dbReference type="CDD" id="cd10956">
    <property type="entry name" value="CE4_BH1302_like"/>
    <property type="match status" value="1"/>
</dbReference>
<comment type="caution">
    <text evidence="3">The sequence shown here is derived from an EMBL/GenBank/DDBJ whole genome shotgun (WGS) entry which is preliminary data.</text>
</comment>